<accession>A0A0G1HPD5</accession>
<sequence length="447" mass="49725">MNRTPSKNPKGRRLTVNLFIILFLIVGTFVAIKFAKGYRPNLQNRSLSGTGLLSVSSYPKSARVIINDKLTTVTDDKLYLLPGTYTVKIEKDGFHPWIKTLPIKDELVTASDARLFPIITATSPLTFYQVRNATLNTDGTKIAYVLKDSPQGITNGLHIHSLSGNLLGSSNIQIAENSPRDFSQALLIWSPDSSQILTVFIDKTPATKTSKSSEKISSAYLLSTKGMNLRTMSDVTLRLPLIISEWQDQFAKLNLPTINLFPKYMVEILTKNSVNVYFSPDKEKVFYTPTADTSLPENEIAKTLPNINSTPESRNIIKDKTYLFDLKEGTNYFLPFASKSSDFSKDLIVSVSATPSASLSLIRQLKAQTESRLTTNLTWYSNSRQLIVTNQEGVNLVDFDGLNVVNITYVQPLDGFVATSPDGSKLVLLTNINQKPETFNLITFDLK</sequence>
<organism evidence="3 4">
    <name type="scientific">Candidatus Collierbacteria bacterium GW2011_GWC2_44_18</name>
    <dbReference type="NCBI Taxonomy" id="1618392"/>
    <lineage>
        <taxon>Bacteria</taxon>
        <taxon>Candidatus Collieribacteriota</taxon>
    </lineage>
</organism>
<dbReference type="STRING" id="1618392.UW41_C0026G0005"/>
<proteinExistence type="predicted"/>
<dbReference type="InterPro" id="IPR013229">
    <property type="entry name" value="PEGA"/>
</dbReference>
<feature type="transmembrane region" description="Helical" evidence="1">
    <location>
        <begin position="14"/>
        <end position="35"/>
    </location>
</feature>
<protein>
    <recommendedName>
        <fullName evidence="2">PEGA domain-containing protein</fullName>
    </recommendedName>
</protein>
<keyword evidence="1" id="KW-1133">Transmembrane helix</keyword>
<evidence type="ECO:0000259" key="2">
    <source>
        <dbReference type="Pfam" id="PF08308"/>
    </source>
</evidence>
<reference evidence="3 4" key="1">
    <citation type="journal article" date="2015" name="Nature">
        <title>rRNA introns, odd ribosomes, and small enigmatic genomes across a large radiation of phyla.</title>
        <authorList>
            <person name="Brown C.T."/>
            <person name="Hug L.A."/>
            <person name="Thomas B.C."/>
            <person name="Sharon I."/>
            <person name="Castelle C.J."/>
            <person name="Singh A."/>
            <person name="Wilkins M.J."/>
            <person name="Williams K.H."/>
            <person name="Banfield J.F."/>
        </authorList>
    </citation>
    <scope>NUCLEOTIDE SEQUENCE [LARGE SCALE GENOMIC DNA]</scope>
</reference>
<evidence type="ECO:0000256" key="1">
    <source>
        <dbReference type="SAM" id="Phobius"/>
    </source>
</evidence>
<comment type="caution">
    <text evidence="3">The sequence shown here is derived from an EMBL/GenBank/DDBJ whole genome shotgun (WGS) entry which is preliminary data.</text>
</comment>
<evidence type="ECO:0000313" key="3">
    <source>
        <dbReference type="EMBL" id="KKT48513.1"/>
    </source>
</evidence>
<dbReference type="EMBL" id="LCIE01000026">
    <property type="protein sequence ID" value="KKT48513.1"/>
    <property type="molecule type" value="Genomic_DNA"/>
</dbReference>
<keyword evidence="1" id="KW-0812">Transmembrane</keyword>
<keyword evidence="1" id="KW-0472">Membrane</keyword>
<dbReference type="Proteomes" id="UP000034172">
    <property type="component" value="Unassembled WGS sequence"/>
</dbReference>
<feature type="domain" description="PEGA" evidence="2">
    <location>
        <begin position="51"/>
        <end position="111"/>
    </location>
</feature>
<name>A0A0G1HPD5_9BACT</name>
<dbReference type="Pfam" id="PF08308">
    <property type="entry name" value="PEGA"/>
    <property type="match status" value="1"/>
</dbReference>
<dbReference type="SUPFAM" id="SSF82171">
    <property type="entry name" value="DPP6 N-terminal domain-like"/>
    <property type="match status" value="1"/>
</dbReference>
<evidence type="ECO:0000313" key="4">
    <source>
        <dbReference type="Proteomes" id="UP000034172"/>
    </source>
</evidence>
<dbReference type="AlphaFoldDB" id="A0A0G1HPD5"/>
<gene>
    <name evidence="3" type="ORF">UW41_C0026G0005</name>
</gene>